<keyword evidence="2" id="KW-1185">Reference proteome</keyword>
<protein>
    <submittedName>
        <fullName evidence="1">Uncharacterized protein</fullName>
    </submittedName>
</protein>
<dbReference type="AlphaFoldDB" id="A0A2S5A7N2"/>
<proteinExistence type="predicted"/>
<dbReference type="Proteomes" id="UP000236893">
    <property type="component" value="Unassembled WGS sequence"/>
</dbReference>
<sequence>MDTTTVEVFINNVDEYCISKVIIIKLNPNFSSINIFKSYRAVLFKIDTNIIGNSYRLMEGFKKMSKVRKES</sequence>
<evidence type="ECO:0000313" key="2">
    <source>
        <dbReference type="Proteomes" id="UP000236893"/>
    </source>
</evidence>
<name>A0A2S5A7N2_9SPHI</name>
<dbReference type="EMBL" id="PQVF01000002">
    <property type="protein sequence ID" value="POY38536.1"/>
    <property type="molecule type" value="Genomic_DNA"/>
</dbReference>
<comment type="caution">
    <text evidence="1">The sequence shown here is derived from an EMBL/GenBank/DDBJ whole genome shotgun (WGS) entry which is preliminary data.</text>
</comment>
<organism evidence="1 2">
    <name type="scientific">Solitalea longa</name>
    <dbReference type="NCBI Taxonomy" id="2079460"/>
    <lineage>
        <taxon>Bacteria</taxon>
        <taxon>Pseudomonadati</taxon>
        <taxon>Bacteroidota</taxon>
        <taxon>Sphingobacteriia</taxon>
        <taxon>Sphingobacteriales</taxon>
        <taxon>Sphingobacteriaceae</taxon>
        <taxon>Solitalea</taxon>
    </lineage>
</organism>
<reference evidence="1 2" key="1">
    <citation type="submission" date="2018-01" db="EMBL/GenBank/DDBJ databases">
        <authorList>
            <person name="Gaut B.S."/>
            <person name="Morton B.R."/>
            <person name="Clegg M.T."/>
            <person name="Duvall M.R."/>
        </authorList>
    </citation>
    <scope>NUCLEOTIDE SEQUENCE [LARGE SCALE GENOMIC DNA]</scope>
    <source>
        <strain evidence="1 2">HR-AV</strain>
    </source>
</reference>
<accession>A0A2S5A7N2</accession>
<evidence type="ECO:0000313" key="1">
    <source>
        <dbReference type="EMBL" id="POY38536.1"/>
    </source>
</evidence>
<gene>
    <name evidence="1" type="ORF">C3K47_03835</name>
</gene>